<dbReference type="Gene3D" id="3.50.50.60">
    <property type="entry name" value="FAD/NAD(P)-binding domain"/>
    <property type="match status" value="2"/>
</dbReference>
<dbReference type="PROSITE" id="PS51085">
    <property type="entry name" value="2FE2S_FER_2"/>
    <property type="match status" value="1"/>
</dbReference>
<evidence type="ECO:0000256" key="1">
    <source>
        <dbReference type="ARBA" id="ARBA00001974"/>
    </source>
</evidence>
<dbReference type="GO" id="GO:0051539">
    <property type="term" value="F:4 iron, 4 sulfur cluster binding"/>
    <property type="evidence" value="ECO:0007669"/>
    <property type="project" value="UniProtKB-KW"/>
</dbReference>
<keyword evidence="3" id="KW-0004">4Fe-4S</keyword>
<dbReference type="InterPro" id="IPR023753">
    <property type="entry name" value="FAD/NAD-binding_dom"/>
</dbReference>
<dbReference type="GO" id="GO:0046872">
    <property type="term" value="F:metal ion binding"/>
    <property type="evidence" value="ECO:0007669"/>
    <property type="project" value="UniProtKB-KW"/>
</dbReference>
<reference evidence="11 12" key="1">
    <citation type="journal article" date="2015" name="Microbiome">
        <title>Genomic resolution of linkages in carbon, nitrogen, and sulfur cycling among widespread estuary sediment bacteria.</title>
        <authorList>
            <person name="Baker B.J."/>
            <person name="Lazar C.S."/>
            <person name="Teske A.P."/>
            <person name="Dick G.J."/>
        </authorList>
    </citation>
    <scope>NUCLEOTIDE SEQUENCE [LARGE SCALE GENOMIC DNA]</scope>
    <source>
        <strain evidence="11">SM23_40</strain>
    </source>
</reference>
<dbReference type="EMBL" id="LJUI01000109">
    <property type="protein sequence ID" value="KPK67737.1"/>
    <property type="molecule type" value="Genomic_DNA"/>
</dbReference>
<dbReference type="PATRIC" id="fig|1703774.3.peg.995"/>
<sequence>MVRLTINGIEVEVEKGSTVIEAAEKLGIKIPTLCHHKSLEPYGACRVCLVELETPRGSKIEASCVYPAQEGLVVKTDTERVLKTRRMMVELLLARCPDAVALKQLASSLGLEDTRFPKKNEDCILCGLCARVCQERMGVGAVTFLNRGADRKISTPYDKHSPICMACGACQVVCPVDVVDLSKVTLREPRPILADYDAGLAPRSSIYVPFPQAIPKVATIDPHTCMHLLNDVCRSCENFCDAGAIDFDQEDQTEEIDVGAVILAPGFEQFNPELKKEFGYGRYPNVISSLQFERILSASGPYVGKVLRPSDLKHPNRIAWIQCVGSREVDRNYCSSVCCMYATKEAVIAKEHEPDLECTIFYIDMRAYGKGFDAYYNRAKELGVRYVRCSPSSIKEVAENNNLKITYQGEDGERVTEEFDMVVLSTGLGPPQDAHDLVRMYGIDLNQHGFAATQGLAPVETSRPGVYVCGPFAGPKDIPETVMEASASASKAMALLAEARGSLIRGKEYPPEKDVTGQEPRIGVFVCHCGKNIGGVADVPSVVEYARTLPDVVYAEDNLYTCSTDTQEGIKQMIAEHDLNRVVVASCSPRTHEPLFRNTCREAGLNEYLFEMANIRDQCTWVHMREPEKATQKSKDLLRMAVAKARTLEPLHKSSLKVNNAALVIGGGMAGMTAALNLADQGFQVHLVEKEEELGGNFRHIHSLLNGGNPQQTLTQTIERIEFHPRITVYVGSTLSEVEGSVGNFTSTISRNGTQKRVGHGVAIVATGATEYEPTEYLYGEHPRVLTQVTLEEWISSNRVELQELKSVVMIQCVGSRDEERPYCSRVCCSQAVKNALALKKLRPDMAVTVLYRDIRTYGLYEQYYREARERGVRFIRYEEDRKPRVSSSDGGLRVSTLDPVLNATVHIDCDMVVLAAAIVPRGDTEEVSKLFKVALNQDRYFLEAHMKLRPVDFATDGVFMCGLAHCPKSVEESIAQADAAAARAATLLSKDEIALEATISEVVDENCDGCAYCIDPCPYNALSLIEYMYEGSIKKGIERDAALCKGCGVCQATCPKKGIYIRSFRLEQLSAMVDAALEVA</sequence>
<organism evidence="11 12">
    <name type="scientific">candidate division TA06 bacterium SM23_40</name>
    <dbReference type="NCBI Taxonomy" id="1703774"/>
    <lineage>
        <taxon>Bacteria</taxon>
        <taxon>Bacteria division TA06</taxon>
    </lineage>
</organism>
<comment type="cofactor">
    <cofactor evidence="1">
        <name>FAD</name>
        <dbReference type="ChEBI" id="CHEBI:57692"/>
    </cofactor>
</comment>
<keyword evidence="4" id="KW-0479">Metal-binding</keyword>
<dbReference type="InterPro" id="IPR036188">
    <property type="entry name" value="FAD/NAD-bd_sf"/>
</dbReference>
<dbReference type="InterPro" id="IPR017896">
    <property type="entry name" value="4Fe4S_Fe-S-bd"/>
</dbReference>
<dbReference type="SUPFAM" id="SSF51905">
    <property type="entry name" value="FAD/NAD(P)-binding domain"/>
    <property type="match status" value="1"/>
</dbReference>
<evidence type="ECO:0000256" key="6">
    <source>
        <dbReference type="ARBA" id="ARBA00023002"/>
    </source>
</evidence>
<dbReference type="Gene3D" id="3.30.70.20">
    <property type="match status" value="2"/>
</dbReference>
<dbReference type="PROSITE" id="PS00198">
    <property type="entry name" value="4FE4S_FER_1"/>
    <property type="match status" value="3"/>
</dbReference>
<keyword evidence="8" id="KW-0411">Iron-sulfur</keyword>
<dbReference type="Pfam" id="PF07992">
    <property type="entry name" value="Pyr_redox_2"/>
    <property type="match status" value="1"/>
</dbReference>
<evidence type="ECO:0000256" key="3">
    <source>
        <dbReference type="ARBA" id="ARBA00022485"/>
    </source>
</evidence>
<dbReference type="InterPro" id="IPR039650">
    <property type="entry name" value="HdrA-like"/>
</dbReference>
<dbReference type="GO" id="GO:0016491">
    <property type="term" value="F:oxidoreductase activity"/>
    <property type="evidence" value="ECO:0007669"/>
    <property type="project" value="UniProtKB-KW"/>
</dbReference>
<dbReference type="PANTHER" id="PTHR43498">
    <property type="entry name" value="FERREDOXIN:COB-COM HETERODISULFIDE REDUCTASE SUBUNIT A"/>
    <property type="match status" value="1"/>
</dbReference>
<dbReference type="AlphaFoldDB" id="A0A0S8G4J6"/>
<keyword evidence="5" id="KW-0285">Flavoprotein</keyword>
<evidence type="ECO:0000256" key="4">
    <source>
        <dbReference type="ARBA" id="ARBA00022723"/>
    </source>
</evidence>
<feature type="domain" description="2Fe-2S ferredoxin-type" evidence="9">
    <location>
        <begin position="1"/>
        <end position="80"/>
    </location>
</feature>
<proteinExistence type="inferred from homology"/>
<evidence type="ECO:0008006" key="13">
    <source>
        <dbReference type="Google" id="ProtNLM"/>
    </source>
</evidence>
<comment type="caution">
    <text evidence="11">The sequence shown here is derived from an EMBL/GenBank/DDBJ whole genome shotgun (WGS) entry which is preliminary data.</text>
</comment>
<keyword evidence="5" id="KW-0274">FAD</keyword>
<accession>A0A0S8G4J6</accession>
<dbReference type="InterPro" id="IPR017900">
    <property type="entry name" value="4Fe4S_Fe_S_CS"/>
</dbReference>
<dbReference type="Pfam" id="PF13510">
    <property type="entry name" value="Fer2_4"/>
    <property type="match status" value="1"/>
</dbReference>
<keyword evidence="7" id="KW-0408">Iron</keyword>
<name>A0A0S8G4J6_UNCT6</name>
<feature type="domain" description="4Fe-4S ferredoxin-type" evidence="10">
    <location>
        <begin position="1036"/>
        <end position="1065"/>
    </location>
</feature>
<feature type="domain" description="4Fe-4S ferredoxin-type" evidence="10">
    <location>
        <begin position="153"/>
        <end position="184"/>
    </location>
</feature>
<evidence type="ECO:0000313" key="12">
    <source>
        <dbReference type="Proteomes" id="UP000051717"/>
    </source>
</evidence>
<dbReference type="InterPro" id="IPR036010">
    <property type="entry name" value="2Fe-2S_ferredoxin-like_sf"/>
</dbReference>
<evidence type="ECO:0000256" key="7">
    <source>
        <dbReference type="ARBA" id="ARBA00023004"/>
    </source>
</evidence>
<dbReference type="Pfam" id="PF12838">
    <property type="entry name" value="Fer4_7"/>
    <property type="match status" value="2"/>
</dbReference>
<feature type="domain" description="4Fe-4S ferredoxin-type" evidence="10">
    <location>
        <begin position="115"/>
        <end position="147"/>
    </location>
</feature>
<dbReference type="PROSITE" id="PS51379">
    <property type="entry name" value="4FE4S_FER_2"/>
    <property type="match status" value="4"/>
</dbReference>
<feature type="domain" description="4Fe-4S ferredoxin-type" evidence="10">
    <location>
        <begin position="1000"/>
        <end position="1028"/>
    </location>
</feature>
<dbReference type="Proteomes" id="UP000051717">
    <property type="component" value="Unassembled WGS sequence"/>
</dbReference>
<dbReference type="Gene3D" id="3.10.20.740">
    <property type="match status" value="1"/>
</dbReference>
<dbReference type="CDD" id="cd00207">
    <property type="entry name" value="fer2"/>
    <property type="match status" value="1"/>
</dbReference>
<dbReference type="SUPFAM" id="SSF54862">
    <property type="entry name" value="4Fe-4S ferredoxins"/>
    <property type="match status" value="2"/>
</dbReference>
<gene>
    <name evidence="11" type="ORF">AMJ82_09970</name>
</gene>
<dbReference type="SUPFAM" id="SSF51971">
    <property type="entry name" value="Nucleotide-binding domain"/>
    <property type="match status" value="1"/>
</dbReference>
<evidence type="ECO:0000256" key="5">
    <source>
        <dbReference type="ARBA" id="ARBA00022827"/>
    </source>
</evidence>
<protein>
    <recommendedName>
        <fullName evidence="13">Heterodisulfide reductase</fullName>
    </recommendedName>
</protein>
<evidence type="ECO:0000259" key="9">
    <source>
        <dbReference type="PROSITE" id="PS51085"/>
    </source>
</evidence>
<keyword evidence="6" id="KW-0560">Oxidoreductase</keyword>
<evidence type="ECO:0000256" key="2">
    <source>
        <dbReference type="ARBA" id="ARBA00006561"/>
    </source>
</evidence>
<evidence type="ECO:0000313" key="11">
    <source>
        <dbReference type="EMBL" id="KPK67737.1"/>
    </source>
</evidence>
<evidence type="ECO:0000256" key="8">
    <source>
        <dbReference type="ARBA" id="ARBA00023014"/>
    </source>
</evidence>
<dbReference type="SUPFAM" id="SSF54292">
    <property type="entry name" value="2Fe-2S ferredoxin-like"/>
    <property type="match status" value="1"/>
</dbReference>
<dbReference type="InterPro" id="IPR001041">
    <property type="entry name" value="2Fe-2S_ferredoxin-type"/>
</dbReference>
<comment type="similarity">
    <text evidence="2">Belongs to the HdrA family.</text>
</comment>
<dbReference type="PANTHER" id="PTHR43498:SF1">
    <property type="entry name" value="COB--COM HETERODISULFIDE REDUCTASE IRON-SULFUR SUBUNIT A"/>
    <property type="match status" value="1"/>
</dbReference>
<evidence type="ECO:0000259" key="10">
    <source>
        <dbReference type="PROSITE" id="PS51379"/>
    </source>
</evidence>